<sequence>MLCERCKTREATIQYTEVVNGVRTEHNFCAQCASELEIGQDFPLGRLLSGLLGLGAGNPREEKYSQVVCPTCGTSYGDFVKNSRFGCPDCYEVFDLLISDKIRQLQGSDRHKGKKAKNAGQPAEKVVTAREAAPESAGDCSLEEQIARLYACQQEAVKREDYEEAARLRDEIRRLKTGSETDA</sequence>
<dbReference type="SUPFAM" id="SSF46600">
    <property type="entry name" value="C-terminal UvrC-binding domain of UvrB"/>
    <property type="match status" value="1"/>
</dbReference>
<dbReference type="PIRSF" id="PIRSF015034">
    <property type="entry name" value="YacH"/>
    <property type="match status" value="1"/>
</dbReference>
<dbReference type="GO" id="GO:0046870">
    <property type="term" value="F:cadmium ion binding"/>
    <property type="evidence" value="ECO:0007669"/>
    <property type="project" value="TreeGrafter"/>
</dbReference>
<dbReference type="PANTHER" id="PTHR38430">
    <property type="entry name" value="PROTEIN-ARGININE KINASE ACTIVATOR PROTEIN"/>
    <property type="match status" value="1"/>
</dbReference>
<protein>
    <submittedName>
        <fullName evidence="2">UvrB/UvrC motif-containing protein</fullName>
    </submittedName>
</protein>
<dbReference type="PROSITE" id="PS50151">
    <property type="entry name" value="UVR"/>
    <property type="match status" value="1"/>
</dbReference>
<dbReference type="PANTHER" id="PTHR38430:SF1">
    <property type="entry name" value="PROTEIN-ARGININE KINASE ACTIVATOR PROTEIN"/>
    <property type="match status" value="1"/>
</dbReference>
<dbReference type="InterPro" id="IPR036876">
    <property type="entry name" value="UVR_dom_sf"/>
</dbReference>
<proteinExistence type="predicted"/>
<name>A0A9D2AX90_9FIRM</name>
<evidence type="ECO:0000259" key="1">
    <source>
        <dbReference type="PROSITE" id="PS50151"/>
    </source>
</evidence>
<comment type="caution">
    <text evidence="2">The sequence shown here is derived from an EMBL/GenBank/DDBJ whole genome shotgun (WGS) entry which is preliminary data.</text>
</comment>
<dbReference type="InterPro" id="IPR001943">
    <property type="entry name" value="UVR_dom"/>
</dbReference>
<dbReference type="AlphaFoldDB" id="A0A9D2AX90"/>
<reference evidence="2" key="1">
    <citation type="journal article" date="2021" name="PeerJ">
        <title>Extensive microbial diversity within the chicken gut microbiome revealed by metagenomics and culture.</title>
        <authorList>
            <person name="Gilroy R."/>
            <person name="Ravi A."/>
            <person name="Getino M."/>
            <person name="Pursley I."/>
            <person name="Horton D.L."/>
            <person name="Alikhan N.F."/>
            <person name="Baker D."/>
            <person name="Gharbi K."/>
            <person name="Hall N."/>
            <person name="Watson M."/>
            <person name="Adriaenssens E.M."/>
            <person name="Foster-Nyarko E."/>
            <person name="Jarju S."/>
            <person name="Secka A."/>
            <person name="Antonio M."/>
            <person name="Oren A."/>
            <person name="Chaudhuri R.R."/>
            <person name="La Ragione R."/>
            <person name="Hildebrand F."/>
            <person name="Pallen M.J."/>
        </authorList>
    </citation>
    <scope>NUCLEOTIDE SEQUENCE</scope>
    <source>
        <strain evidence="2">ChiGjej4B4-12881</strain>
    </source>
</reference>
<dbReference type="GO" id="GO:1990170">
    <property type="term" value="P:stress response to cadmium ion"/>
    <property type="evidence" value="ECO:0007669"/>
    <property type="project" value="TreeGrafter"/>
</dbReference>
<dbReference type="EMBL" id="DXEU01000114">
    <property type="protein sequence ID" value="HIX52479.1"/>
    <property type="molecule type" value="Genomic_DNA"/>
</dbReference>
<dbReference type="GO" id="GO:0005507">
    <property type="term" value="F:copper ion binding"/>
    <property type="evidence" value="ECO:0007669"/>
    <property type="project" value="TreeGrafter"/>
</dbReference>
<dbReference type="GO" id="GO:0050897">
    <property type="term" value="F:cobalt ion binding"/>
    <property type="evidence" value="ECO:0007669"/>
    <property type="project" value="TreeGrafter"/>
</dbReference>
<evidence type="ECO:0000313" key="2">
    <source>
        <dbReference type="EMBL" id="HIX52479.1"/>
    </source>
</evidence>
<dbReference type="Gene3D" id="4.10.860.10">
    <property type="entry name" value="UVR domain"/>
    <property type="match status" value="1"/>
</dbReference>
<organism evidence="2 3">
    <name type="scientific">Candidatus Lachnoclostridium stercoripullorum</name>
    <dbReference type="NCBI Taxonomy" id="2838635"/>
    <lineage>
        <taxon>Bacteria</taxon>
        <taxon>Bacillati</taxon>
        <taxon>Bacillota</taxon>
        <taxon>Clostridia</taxon>
        <taxon>Lachnospirales</taxon>
        <taxon>Lachnospiraceae</taxon>
    </lineage>
</organism>
<dbReference type="GO" id="GO:0008270">
    <property type="term" value="F:zinc ion binding"/>
    <property type="evidence" value="ECO:0007669"/>
    <property type="project" value="TreeGrafter"/>
</dbReference>
<dbReference type="Pfam" id="PF02151">
    <property type="entry name" value="UVR"/>
    <property type="match status" value="1"/>
</dbReference>
<dbReference type="GO" id="GO:1990169">
    <property type="term" value="P:stress response to copper ion"/>
    <property type="evidence" value="ECO:0007669"/>
    <property type="project" value="TreeGrafter"/>
</dbReference>
<gene>
    <name evidence="2" type="ORF">IAA28_06720</name>
</gene>
<accession>A0A9D2AX90</accession>
<feature type="domain" description="UVR" evidence="1">
    <location>
        <begin position="143"/>
        <end position="178"/>
    </location>
</feature>
<evidence type="ECO:0000313" key="3">
    <source>
        <dbReference type="Proteomes" id="UP000886780"/>
    </source>
</evidence>
<dbReference type="InterPro" id="IPR025542">
    <property type="entry name" value="YacH"/>
</dbReference>
<reference evidence="2" key="2">
    <citation type="submission" date="2021-04" db="EMBL/GenBank/DDBJ databases">
        <authorList>
            <person name="Gilroy R."/>
        </authorList>
    </citation>
    <scope>NUCLEOTIDE SEQUENCE</scope>
    <source>
        <strain evidence="2">ChiGjej4B4-12881</strain>
    </source>
</reference>
<dbReference type="Proteomes" id="UP000886780">
    <property type="component" value="Unassembled WGS sequence"/>
</dbReference>